<dbReference type="PROSITE" id="PS51375">
    <property type="entry name" value="PPR"/>
    <property type="match status" value="2"/>
</dbReference>
<evidence type="ECO:0000256" key="2">
    <source>
        <dbReference type="ARBA" id="ARBA00022737"/>
    </source>
</evidence>
<name>A0A834WJ89_9FABA</name>
<dbReference type="EMBL" id="JAAIUW010000008">
    <property type="protein sequence ID" value="KAF7819079.1"/>
    <property type="molecule type" value="Genomic_DNA"/>
</dbReference>
<protein>
    <submittedName>
        <fullName evidence="6">Pentatricopeptide repeat-containing protein</fullName>
    </submittedName>
</protein>
<dbReference type="GO" id="GO:0003729">
    <property type="term" value="F:mRNA binding"/>
    <property type="evidence" value="ECO:0007669"/>
    <property type="project" value="UniProtKB-ARBA"/>
</dbReference>
<comment type="caution">
    <text evidence="6">The sequence shown here is derived from an EMBL/GenBank/DDBJ whole genome shotgun (WGS) entry which is preliminary data.</text>
</comment>
<evidence type="ECO:0000259" key="5">
    <source>
        <dbReference type="Pfam" id="PF17177"/>
    </source>
</evidence>
<dbReference type="Gene3D" id="1.25.40.10">
    <property type="entry name" value="Tetratricopeptide repeat domain"/>
    <property type="match status" value="2"/>
</dbReference>
<dbReference type="InterPro" id="IPR002885">
    <property type="entry name" value="PPR_rpt"/>
</dbReference>
<feature type="repeat" description="PPR" evidence="3">
    <location>
        <begin position="317"/>
        <end position="351"/>
    </location>
</feature>
<feature type="domain" description="PROP1-like PPR" evidence="5">
    <location>
        <begin position="249"/>
        <end position="412"/>
    </location>
</feature>
<dbReference type="Pfam" id="PF01535">
    <property type="entry name" value="PPR"/>
    <property type="match status" value="4"/>
</dbReference>
<reference evidence="6" key="1">
    <citation type="submission" date="2020-09" db="EMBL/GenBank/DDBJ databases">
        <title>Genome-Enabled Discovery of Anthraquinone Biosynthesis in Senna tora.</title>
        <authorList>
            <person name="Kang S.-H."/>
            <person name="Pandey R.P."/>
            <person name="Lee C.-M."/>
            <person name="Sim J.-S."/>
            <person name="Jeong J.-T."/>
            <person name="Choi B.-S."/>
            <person name="Jung M."/>
            <person name="Ginzburg D."/>
            <person name="Zhao K."/>
            <person name="Won S.Y."/>
            <person name="Oh T.-J."/>
            <person name="Yu Y."/>
            <person name="Kim N.-H."/>
            <person name="Lee O.R."/>
            <person name="Lee T.-H."/>
            <person name="Bashyal P."/>
            <person name="Kim T.-S."/>
            <person name="Lee W.-H."/>
            <person name="Kawkins C."/>
            <person name="Kim C.-K."/>
            <person name="Kim J.S."/>
            <person name="Ahn B.O."/>
            <person name="Rhee S.Y."/>
            <person name="Sohng J.K."/>
        </authorList>
    </citation>
    <scope>NUCLEOTIDE SEQUENCE</scope>
    <source>
        <tissue evidence="6">Leaf</tissue>
    </source>
</reference>
<dbReference type="OrthoDB" id="739241at2759"/>
<evidence type="ECO:0000256" key="1">
    <source>
        <dbReference type="ARBA" id="ARBA00007626"/>
    </source>
</evidence>
<evidence type="ECO:0000256" key="4">
    <source>
        <dbReference type="SAM" id="MobiDB-lite"/>
    </source>
</evidence>
<dbReference type="PANTHER" id="PTHR45717:SF15">
    <property type="entry name" value="AGL218WP"/>
    <property type="match status" value="1"/>
</dbReference>
<dbReference type="AlphaFoldDB" id="A0A834WJ89"/>
<evidence type="ECO:0000256" key="3">
    <source>
        <dbReference type="PROSITE-ProRule" id="PRU00708"/>
    </source>
</evidence>
<dbReference type="NCBIfam" id="TIGR00756">
    <property type="entry name" value="PPR"/>
    <property type="match status" value="2"/>
</dbReference>
<proteinExistence type="inferred from homology"/>
<comment type="similarity">
    <text evidence="1">Belongs to the PPR family. P subfamily.</text>
</comment>
<dbReference type="InterPro" id="IPR033443">
    <property type="entry name" value="PROP1-like_PPR_dom"/>
</dbReference>
<sequence length="614" mass="70025">MWSLRRASLPLRSRGFDVGPSRTGCVKLMLTTCIEEDEAGIYESPQLTCSRLLSMKTLYHTGHSSLQYFLSRSELSSLAGRSNNEENDLVDAVSEPEISTEQRHDNDGNDDELFRDPSDEEEDVKEPQNELGLSKSQNKKLSRRRSPKSELFKAIVNDPGLSVHCALGKWIEEGKKLNREEISLAMNDFRKLKMYGTALKVSEWLETNTKQDDFIEKDYASRLDLIARVRGLNKAKQYIESIPESFRGNAIYECLLANCVRQNHMKVAEEIFNKMKSLELPLTPFSCNKMLILYKRNDKRKIGDVLSLMEKENVRPSLRIYKILIDSKGQTNDIEGMEKIVERMKGEGIEPNSIVQRLLARNYVSAGLKEKAEAVLKKMEEENVKEKRSVYQSLLTEYANLGNADEVGRIWKVCESKAQVAECLVAIEAWGKLKKIEEAEAIFEMMVNKWEKLTSRHYVPLLKVYASHKMVTKGKDLVKRMIESGCEMGPFTLNSVVDLYVEAGEVEEAASILEKAIQKKQMKPMHSSLRAIMDEYARRGDIHNSEKWFIRMRQGGCTLSGFQALIQAYINAKLPAYGIRERMKADNIFPYKALGNQLAQVDAFRNTPVSVLLD</sequence>
<feature type="compositionally biased region" description="Basic and acidic residues" evidence="4">
    <location>
        <begin position="100"/>
        <end position="117"/>
    </location>
</feature>
<accession>A0A834WJ89</accession>
<dbReference type="InterPro" id="IPR011990">
    <property type="entry name" value="TPR-like_helical_dom_sf"/>
</dbReference>
<dbReference type="PANTHER" id="PTHR45717">
    <property type="entry name" value="OS12G0527900 PROTEIN"/>
    <property type="match status" value="1"/>
</dbReference>
<gene>
    <name evidence="6" type="ORF">G2W53_024534</name>
</gene>
<evidence type="ECO:0000313" key="6">
    <source>
        <dbReference type="EMBL" id="KAF7819079.1"/>
    </source>
</evidence>
<dbReference type="GO" id="GO:0005739">
    <property type="term" value="C:mitochondrion"/>
    <property type="evidence" value="ECO:0007669"/>
    <property type="project" value="TreeGrafter"/>
</dbReference>
<dbReference type="Pfam" id="PF17177">
    <property type="entry name" value="PPR_long"/>
    <property type="match status" value="1"/>
</dbReference>
<dbReference type="Proteomes" id="UP000634136">
    <property type="component" value="Unassembled WGS sequence"/>
</dbReference>
<evidence type="ECO:0000313" key="7">
    <source>
        <dbReference type="Proteomes" id="UP000634136"/>
    </source>
</evidence>
<keyword evidence="7" id="KW-1185">Reference proteome</keyword>
<organism evidence="6 7">
    <name type="scientific">Senna tora</name>
    <dbReference type="NCBI Taxonomy" id="362788"/>
    <lineage>
        <taxon>Eukaryota</taxon>
        <taxon>Viridiplantae</taxon>
        <taxon>Streptophyta</taxon>
        <taxon>Embryophyta</taxon>
        <taxon>Tracheophyta</taxon>
        <taxon>Spermatophyta</taxon>
        <taxon>Magnoliopsida</taxon>
        <taxon>eudicotyledons</taxon>
        <taxon>Gunneridae</taxon>
        <taxon>Pentapetalae</taxon>
        <taxon>rosids</taxon>
        <taxon>fabids</taxon>
        <taxon>Fabales</taxon>
        <taxon>Fabaceae</taxon>
        <taxon>Caesalpinioideae</taxon>
        <taxon>Cassia clade</taxon>
        <taxon>Senna</taxon>
    </lineage>
</organism>
<feature type="repeat" description="PPR" evidence="3">
    <location>
        <begin position="489"/>
        <end position="524"/>
    </location>
</feature>
<feature type="region of interest" description="Disordered" evidence="4">
    <location>
        <begin position="81"/>
        <end position="145"/>
    </location>
</feature>
<keyword evidence="2" id="KW-0677">Repeat</keyword>